<sequence>MNPNYEPIIKKCQTFLDALFNRNQDTDTFAKPTRAQIIKSAKTLSHEITKISLLLADLRAKTEYFSSIEETLDNIFSIYQGLSAYSGASLFRIIQIYFRKLIKSTQDVFIAYQNNEQSLGDDEENTISKQITGLAWKCCEELEKVPIKNSNSIISRGEEISSLIQDALEEVKEFQSKLKNLEKQFGQVSSEKHQVSKDGTVIVDGESTTDKDSNDKKSDDVNGEFEKEDEDQDQDEDEDYDDEDDIELLNNLTKQDIELVDKIVSVIERSTKISQLWVEMLKSINKPSDEDTDFTSEQIQISESVIHQINELSKNVDDIASAIYPLPNITYCEAQLSLLDISIKDIIDKINSNFKLFNFNSKFEEKLKSI</sequence>
<dbReference type="EMBL" id="AAFI02000177">
    <property type="protein sequence ID" value="EAL61751.1"/>
    <property type="molecule type" value="Genomic_DNA"/>
</dbReference>
<dbReference type="RefSeq" id="XP_635281.1">
    <property type="nucleotide sequence ID" value="XM_630189.1"/>
</dbReference>
<feature type="domain" description="Cyclin-D1-binding protein 1-like N-terminal" evidence="8">
    <location>
        <begin position="37"/>
        <end position="176"/>
    </location>
</feature>
<evidence type="ECO:0000256" key="5">
    <source>
        <dbReference type="ARBA" id="ARBA00023242"/>
    </source>
</evidence>
<dbReference type="PANTHER" id="PTHR15492">
    <property type="entry name" value="CYCLIN D1-BINDING PROTEIN 1"/>
    <property type="match status" value="1"/>
</dbReference>
<evidence type="ECO:0000256" key="1">
    <source>
        <dbReference type="ARBA" id="ARBA00004123"/>
    </source>
</evidence>
<comment type="subcellular location">
    <subcellularLocation>
        <location evidence="2">Cytoplasm</location>
    </subcellularLocation>
    <subcellularLocation>
        <location evidence="1">Nucleus</location>
    </subcellularLocation>
</comment>
<comment type="similarity">
    <text evidence="3">Belongs to the CCNDBP1 family.</text>
</comment>
<dbReference type="Pfam" id="PF13324">
    <property type="entry name" value="GCIP_N"/>
    <property type="match status" value="1"/>
</dbReference>
<dbReference type="InParanoid" id="Q54EF9"/>
<evidence type="ECO:0000256" key="4">
    <source>
        <dbReference type="ARBA" id="ARBA00022490"/>
    </source>
</evidence>
<dbReference type="dictyBase" id="DDB_G0291534"/>
<dbReference type="KEGG" id="ddi:DDB_G0291534"/>
<keyword evidence="5" id="KW-0539">Nucleus</keyword>
<feature type="compositionally biased region" description="Acidic residues" evidence="7">
    <location>
        <begin position="221"/>
        <end position="242"/>
    </location>
</feature>
<dbReference type="HOGENOM" id="CLU_748921_0_0_1"/>
<keyword evidence="11" id="KW-1185">Reference proteome</keyword>
<dbReference type="PaxDb" id="44689-DDB0183956"/>
<comment type="caution">
    <text evidence="10">The sequence shown here is derived from an EMBL/GenBank/DDBJ whole genome shotgun (WGS) entry which is preliminary data.</text>
</comment>
<dbReference type="PANTHER" id="PTHR15492:SF1">
    <property type="entry name" value="CYCLIN-D1-BINDING PROTEIN 1"/>
    <property type="match status" value="1"/>
</dbReference>
<dbReference type="InterPro" id="IPR049318">
    <property type="entry name" value="GCIP_C"/>
</dbReference>
<evidence type="ECO:0000256" key="6">
    <source>
        <dbReference type="ARBA" id="ARBA00023306"/>
    </source>
</evidence>
<proteinExistence type="inferred from homology"/>
<dbReference type="VEuPathDB" id="AmoebaDB:DDB_G0291534"/>
<dbReference type="GO" id="GO:0005634">
    <property type="term" value="C:nucleus"/>
    <property type="evidence" value="ECO:0000318"/>
    <property type="project" value="GO_Central"/>
</dbReference>
<dbReference type="OMA" id="LAWKCCE"/>
<evidence type="ECO:0000256" key="2">
    <source>
        <dbReference type="ARBA" id="ARBA00004496"/>
    </source>
</evidence>
<feature type="region of interest" description="Disordered" evidence="7">
    <location>
        <begin position="189"/>
        <end position="242"/>
    </location>
</feature>
<protein>
    <submittedName>
        <fullName evidence="10">Uncharacterized protein</fullName>
    </submittedName>
</protein>
<gene>
    <name evidence="10" type="ORF">DDB_G0291534</name>
</gene>
<dbReference type="STRING" id="44689.Q54EF9"/>
<evidence type="ECO:0000313" key="10">
    <source>
        <dbReference type="EMBL" id="EAL61751.1"/>
    </source>
</evidence>
<evidence type="ECO:0000313" key="11">
    <source>
        <dbReference type="Proteomes" id="UP000002195"/>
    </source>
</evidence>
<reference evidence="10 11" key="1">
    <citation type="journal article" date="2005" name="Nature">
        <title>The genome of the social amoeba Dictyostelium discoideum.</title>
        <authorList>
            <consortium name="The Dictyostelium discoideum Sequencing Consortium"/>
            <person name="Eichinger L."/>
            <person name="Pachebat J.A."/>
            <person name="Glockner G."/>
            <person name="Rajandream M.A."/>
            <person name="Sucgang R."/>
            <person name="Berriman M."/>
            <person name="Song J."/>
            <person name="Olsen R."/>
            <person name="Szafranski K."/>
            <person name="Xu Q."/>
            <person name="Tunggal B."/>
            <person name="Kummerfeld S."/>
            <person name="Madera M."/>
            <person name="Konfortov B.A."/>
            <person name="Rivero F."/>
            <person name="Bankier A.T."/>
            <person name="Lehmann R."/>
            <person name="Hamlin N."/>
            <person name="Davies R."/>
            <person name="Gaudet P."/>
            <person name="Fey P."/>
            <person name="Pilcher K."/>
            <person name="Chen G."/>
            <person name="Saunders D."/>
            <person name="Sodergren E."/>
            <person name="Davis P."/>
            <person name="Kerhornou A."/>
            <person name="Nie X."/>
            <person name="Hall N."/>
            <person name="Anjard C."/>
            <person name="Hemphill L."/>
            <person name="Bason N."/>
            <person name="Farbrother P."/>
            <person name="Desany B."/>
            <person name="Just E."/>
            <person name="Morio T."/>
            <person name="Rost R."/>
            <person name="Churcher C."/>
            <person name="Cooper J."/>
            <person name="Haydock S."/>
            <person name="van Driessche N."/>
            <person name="Cronin A."/>
            <person name="Goodhead I."/>
            <person name="Muzny D."/>
            <person name="Mourier T."/>
            <person name="Pain A."/>
            <person name="Lu M."/>
            <person name="Harper D."/>
            <person name="Lindsay R."/>
            <person name="Hauser H."/>
            <person name="James K."/>
            <person name="Quiles M."/>
            <person name="Madan Babu M."/>
            <person name="Saito T."/>
            <person name="Buchrieser C."/>
            <person name="Wardroper A."/>
            <person name="Felder M."/>
            <person name="Thangavelu M."/>
            <person name="Johnson D."/>
            <person name="Knights A."/>
            <person name="Loulseged H."/>
            <person name="Mungall K."/>
            <person name="Oliver K."/>
            <person name="Price C."/>
            <person name="Quail M.A."/>
            <person name="Urushihara H."/>
            <person name="Hernandez J."/>
            <person name="Rabbinowitsch E."/>
            <person name="Steffen D."/>
            <person name="Sanders M."/>
            <person name="Ma J."/>
            <person name="Kohara Y."/>
            <person name="Sharp S."/>
            <person name="Simmonds M."/>
            <person name="Spiegler S."/>
            <person name="Tivey A."/>
            <person name="Sugano S."/>
            <person name="White B."/>
            <person name="Walker D."/>
            <person name="Woodward J."/>
            <person name="Winckler T."/>
            <person name="Tanaka Y."/>
            <person name="Shaulsky G."/>
            <person name="Schleicher M."/>
            <person name="Weinstock G."/>
            <person name="Rosenthal A."/>
            <person name="Cox E.C."/>
            <person name="Chisholm R.L."/>
            <person name="Gibbs R."/>
            <person name="Loomis W.F."/>
            <person name="Platzer M."/>
            <person name="Kay R.R."/>
            <person name="Williams J."/>
            <person name="Dear P.H."/>
            <person name="Noegel A.A."/>
            <person name="Barrell B."/>
            <person name="Kuspa A."/>
        </authorList>
    </citation>
    <scope>NUCLEOTIDE SEQUENCE [LARGE SCALE GENOMIC DNA]</scope>
    <source>
        <strain evidence="10 11">AX4</strain>
    </source>
</reference>
<evidence type="ECO:0000259" key="8">
    <source>
        <dbReference type="Pfam" id="PF13324"/>
    </source>
</evidence>
<dbReference type="InterPro" id="IPR026907">
    <property type="entry name" value="GCIP-like"/>
</dbReference>
<dbReference type="Gene3D" id="1.20.1420.10">
    <property type="entry name" value="Talin, central domain"/>
    <property type="match status" value="1"/>
</dbReference>
<dbReference type="Gene3D" id="1.20.1410.10">
    <property type="entry name" value="I/LWEQ domain"/>
    <property type="match status" value="1"/>
</dbReference>
<accession>Q54EF9</accession>
<name>Q54EF9_DICDI</name>
<dbReference type="GO" id="GO:0005737">
    <property type="term" value="C:cytoplasm"/>
    <property type="evidence" value="ECO:0007669"/>
    <property type="project" value="UniProtKB-SubCell"/>
</dbReference>
<evidence type="ECO:0000256" key="3">
    <source>
        <dbReference type="ARBA" id="ARBA00008940"/>
    </source>
</evidence>
<dbReference type="eggNOG" id="ENOG502RGTP">
    <property type="taxonomic scope" value="Eukaryota"/>
</dbReference>
<dbReference type="Proteomes" id="UP000002195">
    <property type="component" value="Unassembled WGS sequence"/>
</dbReference>
<dbReference type="AlphaFoldDB" id="Q54EF9"/>
<feature type="domain" description="Cyclin-D1-binding protein 1-like C-terminal" evidence="9">
    <location>
        <begin position="242"/>
        <end position="347"/>
    </location>
</feature>
<feature type="compositionally biased region" description="Basic and acidic residues" evidence="7">
    <location>
        <begin position="208"/>
        <end position="220"/>
    </location>
</feature>
<dbReference type="Pfam" id="PF20936">
    <property type="entry name" value="GCIP_C"/>
    <property type="match status" value="1"/>
</dbReference>
<evidence type="ECO:0000256" key="7">
    <source>
        <dbReference type="SAM" id="MobiDB-lite"/>
    </source>
</evidence>
<dbReference type="InterPro" id="IPR049317">
    <property type="entry name" value="GCIP-like_N"/>
</dbReference>
<evidence type="ECO:0000259" key="9">
    <source>
        <dbReference type="Pfam" id="PF20936"/>
    </source>
</evidence>
<keyword evidence="6" id="KW-0131">Cell cycle</keyword>
<dbReference type="GeneID" id="8628225"/>
<dbReference type="SMR" id="Q54EF9"/>
<organism evidence="10 11">
    <name type="scientific">Dictyostelium discoideum</name>
    <name type="common">Social amoeba</name>
    <dbReference type="NCBI Taxonomy" id="44689"/>
    <lineage>
        <taxon>Eukaryota</taxon>
        <taxon>Amoebozoa</taxon>
        <taxon>Evosea</taxon>
        <taxon>Eumycetozoa</taxon>
        <taxon>Dictyostelia</taxon>
        <taxon>Dictyosteliales</taxon>
        <taxon>Dictyosteliaceae</taxon>
        <taxon>Dictyostelium</taxon>
    </lineage>
</organism>
<dbReference type="FunCoup" id="Q54EF9">
    <property type="interactions" value="73"/>
</dbReference>
<keyword evidence="4" id="KW-0963">Cytoplasm</keyword>